<evidence type="ECO:0000313" key="2">
    <source>
        <dbReference type="Proteomes" id="UP000315010"/>
    </source>
</evidence>
<proteinExistence type="predicted"/>
<keyword evidence="2" id="KW-1185">Reference proteome</keyword>
<dbReference type="Proteomes" id="UP000315010">
    <property type="component" value="Unassembled WGS sequence"/>
</dbReference>
<dbReference type="RefSeq" id="WP_419194784.1">
    <property type="nucleotide sequence ID" value="NZ_SJPJ01000001.1"/>
</dbReference>
<comment type="caution">
    <text evidence="1">The sequence shown here is derived from an EMBL/GenBank/DDBJ whole genome shotgun (WGS) entry which is preliminary data.</text>
</comment>
<dbReference type="EMBL" id="SJPJ01000001">
    <property type="protein sequence ID" value="TWT83886.1"/>
    <property type="molecule type" value="Genomic_DNA"/>
</dbReference>
<sequence length="45" mass="4885">MKNWVEILSLSLAYDTLHAALQRPMVEYPAGKGVDGGLQWLGTPG</sequence>
<dbReference type="AlphaFoldDB" id="A0A5C5Z9V7"/>
<accession>A0A5C5Z9V7</accession>
<protein>
    <submittedName>
        <fullName evidence="1">Uncharacterized protein</fullName>
    </submittedName>
</protein>
<evidence type="ECO:0000313" key="1">
    <source>
        <dbReference type="EMBL" id="TWT83886.1"/>
    </source>
</evidence>
<reference evidence="1 2" key="1">
    <citation type="submission" date="2019-02" db="EMBL/GenBank/DDBJ databases">
        <title>Deep-cultivation of Planctomycetes and their phenomic and genomic characterization uncovers novel biology.</title>
        <authorList>
            <person name="Wiegand S."/>
            <person name="Jogler M."/>
            <person name="Boedeker C."/>
            <person name="Pinto D."/>
            <person name="Vollmers J."/>
            <person name="Rivas-Marin E."/>
            <person name="Kohn T."/>
            <person name="Peeters S.H."/>
            <person name="Heuer A."/>
            <person name="Rast P."/>
            <person name="Oberbeckmann S."/>
            <person name="Bunk B."/>
            <person name="Jeske O."/>
            <person name="Meyerdierks A."/>
            <person name="Storesund J.E."/>
            <person name="Kallscheuer N."/>
            <person name="Luecker S."/>
            <person name="Lage O.M."/>
            <person name="Pohl T."/>
            <person name="Merkel B.J."/>
            <person name="Hornburger P."/>
            <person name="Mueller R.-W."/>
            <person name="Bruemmer F."/>
            <person name="Labrenz M."/>
            <person name="Spormann A.M."/>
            <person name="Op Den Camp H."/>
            <person name="Overmann J."/>
            <person name="Amann R."/>
            <person name="Jetten M.S.M."/>
            <person name="Mascher T."/>
            <person name="Medema M.H."/>
            <person name="Devos D.P."/>
            <person name="Kaster A.-K."/>
            <person name="Ovreas L."/>
            <person name="Rohde M."/>
            <person name="Galperin M.Y."/>
            <person name="Jogler C."/>
        </authorList>
    </citation>
    <scope>NUCLEOTIDE SEQUENCE [LARGE SCALE GENOMIC DNA]</scope>
    <source>
        <strain evidence="1 2">CA13</strain>
    </source>
</reference>
<organism evidence="1 2">
    <name type="scientific">Novipirellula herctigrandis</name>
    <dbReference type="NCBI Taxonomy" id="2527986"/>
    <lineage>
        <taxon>Bacteria</taxon>
        <taxon>Pseudomonadati</taxon>
        <taxon>Planctomycetota</taxon>
        <taxon>Planctomycetia</taxon>
        <taxon>Pirellulales</taxon>
        <taxon>Pirellulaceae</taxon>
        <taxon>Novipirellula</taxon>
    </lineage>
</organism>
<name>A0A5C5Z9V7_9BACT</name>
<gene>
    <name evidence="1" type="ORF">CA13_53590</name>
</gene>